<comment type="subcellular location">
    <subcellularLocation>
        <location evidence="1">Membrane</location>
        <topology evidence="1">Multi-pass membrane protein</topology>
    </subcellularLocation>
</comment>
<evidence type="ECO:0000256" key="3">
    <source>
        <dbReference type="ARBA" id="ARBA00022989"/>
    </source>
</evidence>
<evidence type="ECO:0000256" key="1">
    <source>
        <dbReference type="ARBA" id="ARBA00004141"/>
    </source>
</evidence>
<comment type="caution">
    <text evidence="6">The sequence shown here is derived from an EMBL/GenBank/DDBJ whole genome shotgun (WGS) entry which is preliminary data.</text>
</comment>
<organism evidence="6 7">
    <name type="scientific">Neonectria magnoliae</name>
    <dbReference type="NCBI Taxonomy" id="2732573"/>
    <lineage>
        <taxon>Eukaryota</taxon>
        <taxon>Fungi</taxon>
        <taxon>Dikarya</taxon>
        <taxon>Ascomycota</taxon>
        <taxon>Pezizomycotina</taxon>
        <taxon>Sordariomycetes</taxon>
        <taxon>Hypocreomycetidae</taxon>
        <taxon>Hypocreales</taxon>
        <taxon>Nectriaceae</taxon>
        <taxon>Neonectria</taxon>
    </lineage>
</organism>
<accession>A0ABR1I0T5</accession>
<evidence type="ECO:0000256" key="4">
    <source>
        <dbReference type="ARBA" id="ARBA00023136"/>
    </source>
</evidence>
<evidence type="ECO:0000256" key="5">
    <source>
        <dbReference type="SAM" id="Phobius"/>
    </source>
</evidence>
<feature type="transmembrane region" description="Helical" evidence="5">
    <location>
        <begin position="103"/>
        <end position="122"/>
    </location>
</feature>
<keyword evidence="2 5" id="KW-0812">Transmembrane</keyword>
<dbReference type="Gene3D" id="1.20.1250.20">
    <property type="entry name" value="MFS general substrate transporter like domains"/>
    <property type="match status" value="1"/>
</dbReference>
<evidence type="ECO:0000313" key="6">
    <source>
        <dbReference type="EMBL" id="KAK7426511.1"/>
    </source>
</evidence>
<dbReference type="SUPFAM" id="SSF103473">
    <property type="entry name" value="MFS general substrate transporter"/>
    <property type="match status" value="2"/>
</dbReference>
<evidence type="ECO:0000313" key="7">
    <source>
        <dbReference type="Proteomes" id="UP001498421"/>
    </source>
</evidence>
<feature type="transmembrane region" description="Helical" evidence="5">
    <location>
        <begin position="66"/>
        <end position="83"/>
    </location>
</feature>
<keyword evidence="7" id="KW-1185">Reference proteome</keyword>
<name>A0ABR1I0T5_9HYPO</name>
<keyword evidence="3 5" id="KW-1133">Transmembrane helix</keyword>
<dbReference type="PANTHER" id="PTHR23502:SF2">
    <property type="entry name" value="TRANSPORTER, PUTATIVE (AFU_ORTHOLOGUE AFUA_2G08910)-RELATED"/>
    <property type="match status" value="1"/>
</dbReference>
<proteinExistence type="predicted"/>
<protein>
    <submittedName>
        <fullName evidence="6">Uncharacterized protein</fullName>
    </submittedName>
</protein>
<dbReference type="EMBL" id="JAZAVK010000065">
    <property type="protein sequence ID" value="KAK7426511.1"/>
    <property type="molecule type" value="Genomic_DNA"/>
</dbReference>
<dbReference type="PANTHER" id="PTHR23502">
    <property type="entry name" value="MAJOR FACILITATOR SUPERFAMILY"/>
    <property type="match status" value="1"/>
</dbReference>
<sequence length="168" mass="18300">MGLCRALTAFFISPAASIGSAVVPETFFGNERGRYMGIWTAMVTLRVPVAPFIFGFVAMRVGLQNVGPIVGTILGEQVGGFLSDRWMLLRYRHGDSPRPDFRLWVSYLGHLLTIYGVVVFLVRTERASDTWNPTPIAGAAIAGAGNQIVRTVMMTYAVDSFRPDAAGI</sequence>
<evidence type="ECO:0000256" key="2">
    <source>
        <dbReference type="ARBA" id="ARBA00022692"/>
    </source>
</evidence>
<dbReference type="InterPro" id="IPR036259">
    <property type="entry name" value="MFS_trans_sf"/>
</dbReference>
<keyword evidence="4 5" id="KW-0472">Membrane</keyword>
<dbReference type="Proteomes" id="UP001498421">
    <property type="component" value="Unassembled WGS sequence"/>
</dbReference>
<feature type="transmembrane region" description="Helical" evidence="5">
    <location>
        <begin position="37"/>
        <end position="59"/>
    </location>
</feature>
<gene>
    <name evidence="6" type="ORF">QQZ08_006969</name>
</gene>
<reference evidence="6 7" key="1">
    <citation type="journal article" date="2025" name="Microbiol. Resour. Announc.">
        <title>Draft genome sequences for Neonectria magnoliae and Neonectria punicea, canker pathogens of Liriodendron tulipifera and Acer saccharum in West Virginia.</title>
        <authorList>
            <person name="Petronek H.M."/>
            <person name="Kasson M.T."/>
            <person name="Metheny A.M."/>
            <person name="Stauder C.M."/>
            <person name="Lovett B."/>
            <person name="Lynch S.C."/>
            <person name="Garnas J.R."/>
            <person name="Kasson L.R."/>
            <person name="Stajich J.E."/>
        </authorList>
    </citation>
    <scope>NUCLEOTIDE SEQUENCE [LARGE SCALE GENOMIC DNA]</scope>
    <source>
        <strain evidence="6 7">NRRL 64651</strain>
    </source>
</reference>